<evidence type="ECO:0000313" key="2">
    <source>
        <dbReference type="EMBL" id="KHN45163.1"/>
    </source>
</evidence>
<feature type="domain" description="ARM repeat N-terminal plant" evidence="1">
    <location>
        <begin position="1"/>
        <end position="43"/>
    </location>
</feature>
<accession>A0A0B2SJZ2</accession>
<protein>
    <recommendedName>
        <fullName evidence="1">ARM repeat N-terminal plant domain-containing protein</fullName>
    </recommendedName>
</protein>
<sequence>MREPDTSLRRAGIATCFKEMPQPQGETHQHMSVLSGLWHIAMSPRVPIPRHIQVHGKSNPQRHKRHTLASHESKHIHTLLRCSHHWLLHNEQGRVCTTSGGIRCVTSITGPA</sequence>
<dbReference type="InterPro" id="IPR058868">
    <property type="entry name" value="ARM_7"/>
</dbReference>
<evidence type="ECO:0000259" key="1">
    <source>
        <dbReference type="Pfam" id="PF26524"/>
    </source>
</evidence>
<name>A0A0B2SJZ2_GLYSO</name>
<organism evidence="2">
    <name type="scientific">Glycine soja</name>
    <name type="common">Wild soybean</name>
    <dbReference type="NCBI Taxonomy" id="3848"/>
    <lineage>
        <taxon>Eukaryota</taxon>
        <taxon>Viridiplantae</taxon>
        <taxon>Streptophyta</taxon>
        <taxon>Embryophyta</taxon>
        <taxon>Tracheophyta</taxon>
        <taxon>Spermatophyta</taxon>
        <taxon>Magnoliopsida</taxon>
        <taxon>eudicotyledons</taxon>
        <taxon>Gunneridae</taxon>
        <taxon>Pentapetalae</taxon>
        <taxon>rosids</taxon>
        <taxon>fabids</taxon>
        <taxon>Fabales</taxon>
        <taxon>Fabaceae</taxon>
        <taxon>Papilionoideae</taxon>
        <taxon>50 kb inversion clade</taxon>
        <taxon>NPAAA clade</taxon>
        <taxon>indigoferoid/millettioid clade</taxon>
        <taxon>Phaseoleae</taxon>
        <taxon>Glycine</taxon>
        <taxon>Glycine subgen. Soja</taxon>
    </lineage>
</organism>
<dbReference type="Proteomes" id="UP000053555">
    <property type="component" value="Unassembled WGS sequence"/>
</dbReference>
<gene>
    <name evidence="2" type="ORF">glysoja_031391</name>
</gene>
<reference evidence="2" key="1">
    <citation type="submission" date="2014-07" db="EMBL/GenBank/DDBJ databases">
        <title>Identification of a novel salt tolerance gene in wild soybean by whole-genome sequencing.</title>
        <authorList>
            <person name="Lam H.-M."/>
            <person name="Qi X."/>
            <person name="Li M.-W."/>
            <person name="Liu X."/>
            <person name="Xie M."/>
            <person name="Ni M."/>
            <person name="Xu X."/>
        </authorList>
    </citation>
    <scope>NUCLEOTIDE SEQUENCE [LARGE SCALE GENOMIC DNA]</scope>
    <source>
        <tissue evidence="2">Root</tissue>
    </source>
</reference>
<dbReference type="Pfam" id="PF26524">
    <property type="entry name" value="ARM_7"/>
    <property type="match status" value="1"/>
</dbReference>
<dbReference type="EMBL" id="KN642643">
    <property type="protein sequence ID" value="KHN45163.1"/>
    <property type="molecule type" value="Genomic_DNA"/>
</dbReference>
<dbReference type="AlphaFoldDB" id="A0A0B2SJZ2"/>
<proteinExistence type="predicted"/>